<feature type="domain" description="Nephrocystin 3-like N-terminal" evidence="3">
    <location>
        <begin position="266"/>
        <end position="426"/>
    </location>
</feature>
<dbReference type="InterPro" id="IPR011990">
    <property type="entry name" value="TPR-like_helical_dom_sf"/>
</dbReference>
<dbReference type="Pfam" id="PF24883">
    <property type="entry name" value="NPHP3_N"/>
    <property type="match status" value="1"/>
</dbReference>
<evidence type="ECO:0000259" key="3">
    <source>
        <dbReference type="Pfam" id="PF24883"/>
    </source>
</evidence>
<feature type="domain" description="Fungal STAND N-terminal Goodbye" evidence="2">
    <location>
        <begin position="15"/>
        <end position="135"/>
    </location>
</feature>
<dbReference type="InterPro" id="IPR027417">
    <property type="entry name" value="P-loop_NTPase"/>
</dbReference>
<sequence>MAPKMSTEDSLSTLWETACTRYAQETGTALTSPDFPKLSTPSDLSSHLESEKEHFADFRMKKRTLFHAMQTILSPFENFGDLISSAVSMVFPPASTIMGAMLLLIRSARRVSDAFDSINALFQKLGYFAQRLDSYRVVPLSEGMKGVIVKVLATFLQVCGVSQSLLSRGSFRARFSKWAKNVLVEDTSVQGPLAELEELTGQEHKMVSAHSLNLTSQALKNTAILLEKSEMEDERERIDRLKVLLEPVPASGQVFSAINEGRIPGSGRWVEERIREWWDGNGPLLWIHGGPGVGKSYLASKIIGDLAKEGDAVVASFFCKNNDVDLRSFNKALRTLAWQVVVQRSTFAVHAEEFCLKGDPGNSYVVWRKLLLDYFETPADDKVCFIIDGIDEADPDEQELFFSLLERTYSDGMERKPPVRVVLLGRDSVRSILDEHSLGWIHDIEITNNQNKDDLHGYVSQKLQKSKLFRNASDFQDEVVRDICTQAEGLWEWANLVIKNVLRCRTKEQIRKVVKTMPKGISAMLREELQRLARELSASDTMSDEEGSQIQQLNIILSFVTLAQRPLTVEHLDLILEILLGDEVLNLEDDLRTVYSSLFSLRLPENEEDEYNRSAVVTLRHSSFYEFFESSTIDAGLVHVNRNQAGATFLFVMLYALAKTDAPSSYRFLGPLKVYAMRCLPLHLRSADPEKVAAGRREDVSSLFADLLFDESLLKNWIINQIYTRFASSHNFHSSTEISDLGQYWWNCDDRDTANQVAEVALGWLIPDTRRTFEETAGDNACPFAVLFSSMARSCSRLWLGPEDIDNEDGLPAALSTLLFVYTEITATPTDTETSDKLIDITTDLRPGEILQAAESQGLQKTAMWHARVAQALLQHRHFQDALKHFQIALDEQDKAPTLSKKSVSVIHKDMARACTEIGRHKEALEQFGLFVSLDNNSEGPGYGLHGRIGNLLDAAHMEHRAKLSEKAISTAHKAWEEFIGPEHRDHVSADLLLSFFVIFLELRQPHWFRSALDFAFDHFQDMQVVHIVGMEANKLVMFLIDALASEGRVMHIVLHYALTPEDTGHLDLIASIPGKLENSTPDYVNLAELKFWLASVLFEKGRLGDAIQSWCEIAASSDVPRHWWIEPVQRRSLSRLAAVCLYHPEALFCGDAPLALAEDDVSEVSLIVSSWLHDSGDIFHARKLLSEVVRRCIALLSDDDPANDIDAFVMLFKVFLIAMDSDDDLRAALYLIKAWNNGSDDPKLTHNTEEEVQHDLSSSLDKVGLADDEAEVQDQDPDDDWTRVDDTWQRTDPLTECSTCKHEISSINQWYFCRSCPFTALCRPCYRDFQSSLDTTQDHSHGITGKCNPQHKFFYSGQALRRAEYVPKGMVPLVGSGGQRQVVWIEEWKDKLLEKWTYTEIETVDSSGGGLSGWCMQVLPEAQRDRWGKFFKV</sequence>
<proteinExistence type="predicted"/>
<dbReference type="InterPro" id="IPR056884">
    <property type="entry name" value="NPHP3-like_N"/>
</dbReference>
<evidence type="ECO:0000256" key="1">
    <source>
        <dbReference type="ARBA" id="ARBA00022737"/>
    </source>
</evidence>
<protein>
    <recommendedName>
        <fullName evidence="6">Fungal STAND N-terminal Goodbye domain-containing protein</fullName>
    </recommendedName>
</protein>
<evidence type="ECO:0008006" key="6">
    <source>
        <dbReference type="Google" id="ProtNLM"/>
    </source>
</evidence>
<dbReference type="InterPro" id="IPR031350">
    <property type="entry name" value="Goodbye_dom"/>
</dbReference>
<keyword evidence="1" id="KW-0677">Repeat</keyword>
<keyword evidence="5" id="KW-1185">Reference proteome</keyword>
<accession>A0A5N5X5J6</accession>
<dbReference type="EMBL" id="ML732207">
    <property type="protein sequence ID" value="KAB8074582.1"/>
    <property type="molecule type" value="Genomic_DNA"/>
</dbReference>
<gene>
    <name evidence="4" type="ORF">BDV29DRAFT_173379</name>
</gene>
<dbReference type="SUPFAM" id="SSF52540">
    <property type="entry name" value="P-loop containing nucleoside triphosphate hydrolases"/>
    <property type="match status" value="1"/>
</dbReference>
<evidence type="ECO:0000313" key="4">
    <source>
        <dbReference type="EMBL" id="KAB8074582.1"/>
    </source>
</evidence>
<organism evidence="4 5">
    <name type="scientific">Aspergillus leporis</name>
    <dbReference type="NCBI Taxonomy" id="41062"/>
    <lineage>
        <taxon>Eukaryota</taxon>
        <taxon>Fungi</taxon>
        <taxon>Dikarya</taxon>
        <taxon>Ascomycota</taxon>
        <taxon>Pezizomycotina</taxon>
        <taxon>Eurotiomycetes</taxon>
        <taxon>Eurotiomycetidae</taxon>
        <taxon>Eurotiales</taxon>
        <taxon>Aspergillaceae</taxon>
        <taxon>Aspergillus</taxon>
        <taxon>Aspergillus subgen. Circumdati</taxon>
    </lineage>
</organism>
<evidence type="ECO:0000259" key="2">
    <source>
        <dbReference type="Pfam" id="PF17109"/>
    </source>
</evidence>
<dbReference type="Proteomes" id="UP000326565">
    <property type="component" value="Unassembled WGS sequence"/>
</dbReference>
<dbReference type="OrthoDB" id="448455at2759"/>
<evidence type="ECO:0000313" key="5">
    <source>
        <dbReference type="Proteomes" id="UP000326565"/>
    </source>
</evidence>
<dbReference type="PANTHER" id="PTHR10039:SF17">
    <property type="entry name" value="FUNGAL STAND N-TERMINAL GOODBYE DOMAIN-CONTAINING PROTEIN-RELATED"/>
    <property type="match status" value="1"/>
</dbReference>
<dbReference type="SUPFAM" id="SSF48452">
    <property type="entry name" value="TPR-like"/>
    <property type="match status" value="1"/>
</dbReference>
<dbReference type="Pfam" id="PF17109">
    <property type="entry name" value="Goodbye"/>
    <property type="match status" value="1"/>
</dbReference>
<name>A0A5N5X5J6_9EURO</name>
<reference evidence="4 5" key="1">
    <citation type="submission" date="2019-04" db="EMBL/GenBank/DDBJ databases">
        <title>Friends and foes A comparative genomics study of 23 Aspergillus species from section Flavi.</title>
        <authorList>
            <consortium name="DOE Joint Genome Institute"/>
            <person name="Kjaerbolling I."/>
            <person name="Vesth T."/>
            <person name="Frisvad J.C."/>
            <person name="Nybo J.L."/>
            <person name="Theobald S."/>
            <person name="Kildgaard S."/>
            <person name="Isbrandt T."/>
            <person name="Kuo A."/>
            <person name="Sato A."/>
            <person name="Lyhne E.K."/>
            <person name="Kogle M.E."/>
            <person name="Wiebenga A."/>
            <person name="Kun R.S."/>
            <person name="Lubbers R.J."/>
            <person name="Makela M.R."/>
            <person name="Barry K."/>
            <person name="Chovatia M."/>
            <person name="Clum A."/>
            <person name="Daum C."/>
            <person name="Haridas S."/>
            <person name="He G."/>
            <person name="LaButti K."/>
            <person name="Lipzen A."/>
            <person name="Mondo S."/>
            <person name="Riley R."/>
            <person name="Salamov A."/>
            <person name="Simmons B.A."/>
            <person name="Magnuson J.K."/>
            <person name="Henrissat B."/>
            <person name="Mortensen U.H."/>
            <person name="Larsen T.O."/>
            <person name="Devries R.P."/>
            <person name="Grigoriev I.V."/>
            <person name="Machida M."/>
            <person name="Baker S.E."/>
            <person name="Andersen M.R."/>
        </authorList>
    </citation>
    <scope>NUCLEOTIDE SEQUENCE [LARGE SCALE GENOMIC DNA]</scope>
    <source>
        <strain evidence="4 5">CBS 151.66</strain>
    </source>
</reference>
<dbReference type="Gene3D" id="1.25.40.10">
    <property type="entry name" value="Tetratricopeptide repeat domain"/>
    <property type="match status" value="1"/>
</dbReference>
<dbReference type="Gene3D" id="3.40.50.300">
    <property type="entry name" value="P-loop containing nucleotide triphosphate hydrolases"/>
    <property type="match status" value="1"/>
</dbReference>
<dbReference type="PANTHER" id="PTHR10039">
    <property type="entry name" value="AMELOGENIN"/>
    <property type="match status" value="1"/>
</dbReference>